<gene>
    <name evidence="2" type="ORF">C1SCF055_LOCUS18356</name>
</gene>
<dbReference type="Proteomes" id="UP001152797">
    <property type="component" value="Unassembled WGS sequence"/>
</dbReference>
<feature type="signal peptide" evidence="1">
    <location>
        <begin position="1"/>
        <end position="15"/>
    </location>
</feature>
<keyword evidence="4" id="KW-1185">Reference proteome</keyword>
<keyword evidence="1" id="KW-0732">Signal</keyword>
<reference evidence="3" key="2">
    <citation type="submission" date="2024-04" db="EMBL/GenBank/DDBJ databases">
        <authorList>
            <person name="Chen Y."/>
            <person name="Shah S."/>
            <person name="Dougan E. K."/>
            <person name="Thang M."/>
            <person name="Chan C."/>
        </authorList>
    </citation>
    <scope>NUCLEOTIDE SEQUENCE [LARGE SCALE GENOMIC DNA]</scope>
</reference>
<comment type="caution">
    <text evidence="2">The sequence shown here is derived from an EMBL/GenBank/DDBJ whole genome shotgun (WGS) entry which is preliminary data.</text>
</comment>
<organism evidence="2">
    <name type="scientific">Cladocopium goreaui</name>
    <dbReference type="NCBI Taxonomy" id="2562237"/>
    <lineage>
        <taxon>Eukaryota</taxon>
        <taxon>Sar</taxon>
        <taxon>Alveolata</taxon>
        <taxon>Dinophyceae</taxon>
        <taxon>Suessiales</taxon>
        <taxon>Symbiodiniaceae</taxon>
        <taxon>Cladocopium</taxon>
    </lineage>
</organism>
<protein>
    <recommendedName>
        <fullName evidence="5">Apple domain-containing protein</fullName>
    </recommendedName>
</protein>
<evidence type="ECO:0008006" key="5">
    <source>
        <dbReference type="Google" id="ProtNLM"/>
    </source>
</evidence>
<dbReference type="OrthoDB" id="406360at2759"/>
<dbReference type="EMBL" id="CAMXCT010001591">
    <property type="protein sequence ID" value="CAI3991448.1"/>
    <property type="molecule type" value="Genomic_DNA"/>
</dbReference>
<dbReference type="AlphaFoldDB" id="A0A9P1CIS9"/>
<dbReference type="EMBL" id="CAMXCT030001591">
    <property type="protein sequence ID" value="CAL4778760.1"/>
    <property type="molecule type" value="Genomic_DNA"/>
</dbReference>
<evidence type="ECO:0000256" key="1">
    <source>
        <dbReference type="SAM" id="SignalP"/>
    </source>
</evidence>
<sequence length="231" mass="25491">MSQLLLLLSLQPAAAYVYPDCIEAGIVYRHAGAHGIFVDLGFFGNTGCWQNNCRNTDKFHSEDPGICARACWQVKECTHWSFGDGSCFLRKAAGGLETSESFASGDKGCAPPALPDAWLARQVSKIPALECEDGGCDMMRAANTWSFAFDALRRAGKMDQQMDVIVKQLAEDTDRFLRDLHEENFLPVVANNRMFFDMIDGWLAGQPVPKDLTWALPRPINGELCGPSACY</sequence>
<evidence type="ECO:0000313" key="4">
    <source>
        <dbReference type="Proteomes" id="UP001152797"/>
    </source>
</evidence>
<evidence type="ECO:0000313" key="3">
    <source>
        <dbReference type="EMBL" id="CAL1144823.1"/>
    </source>
</evidence>
<feature type="chain" id="PRO_5043270490" description="Apple domain-containing protein" evidence="1">
    <location>
        <begin position="16"/>
        <end position="231"/>
    </location>
</feature>
<evidence type="ECO:0000313" key="2">
    <source>
        <dbReference type="EMBL" id="CAI3991448.1"/>
    </source>
</evidence>
<dbReference type="EMBL" id="CAMXCT020001591">
    <property type="protein sequence ID" value="CAL1144823.1"/>
    <property type="molecule type" value="Genomic_DNA"/>
</dbReference>
<dbReference type="Gene3D" id="3.50.4.10">
    <property type="entry name" value="Hepatocyte Growth Factor"/>
    <property type="match status" value="1"/>
</dbReference>
<reference evidence="2" key="1">
    <citation type="submission" date="2022-10" db="EMBL/GenBank/DDBJ databases">
        <authorList>
            <person name="Chen Y."/>
            <person name="Dougan E. K."/>
            <person name="Chan C."/>
            <person name="Rhodes N."/>
            <person name="Thang M."/>
        </authorList>
    </citation>
    <scope>NUCLEOTIDE SEQUENCE</scope>
</reference>
<name>A0A9P1CIS9_9DINO</name>
<accession>A0A9P1CIS9</accession>
<proteinExistence type="predicted"/>